<comment type="caution">
    <text evidence="2">The sequence shown here is derived from an EMBL/GenBank/DDBJ whole genome shotgun (WGS) entry which is preliminary data.</text>
</comment>
<evidence type="ECO:0000256" key="1">
    <source>
        <dbReference type="SAM" id="MobiDB-lite"/>
    </source>
</evidence>
<dbReference type="Proteomes" id="UP000324091">
    <property type="component" value="Chromosome 4"/>
</dbReference>
<evidence type="ECO:0000313" key="3">
    <source>
        <dbReference type="Proteomes" id="UP000324091"/>
    </source>
</evidence>
<evidence type="ECO:0000313" key="2">
    <source>
        <dbReference type="EMBL" id="TWW62653.1"/>
    </source>
</evidence>
<accession>A0A5C6N638</accession>
<protein>
    <submittedName>
        <fullName evidence="2">Uncharacterized protein</fullName>
    </submittedName>
</protein>
<keyword evidence="3" id="KW-1185">Reference proteome</keyword>
<dbReference type="EMBL" id="RHFK02000017">
    <property type="protein sequence ID" value="TWW62653.1"/>
    <property type="molecule type" value="Genomic_DNA"/>
</dbReference>
<dbReference type="AlphaFoldDB" id="A0A5C6N638"/>
<sequence>MARKNSPLTGRNLEQLKERGEERRGEEKRGEERRGEERREERKP</sequence>
<feature type="compositionally biased region" description="Basic and acidic residues" evidence="1">
    <location>
        <begin position="14"/>
        <end position="44"/>
    </location>
</feature>
<feature type="region of interest" description="Disordered" evidence="1">
    <location>
        <begin position="1"/>
        <end position="44"/>
    </location>
</feature>
<gene>
    <name evidence="2" type="ORF">D4764_04G0013000</name>
</gene>
<reference evidence="2 3" key="1">
    <citation type="submission" date="2019-04" db="EMBL/GenBank/DDBJ databases">
        <title>Chromosome genome assembly for Takifugu flavidus.</title>
        <authorList>
            <person name="Xiao S."/>
        </authorList>
    </citation>
    <scope>NUCLEOTIDE SEQUENCE [LARGE SCALE GENOMIC DNA]</scope>
    <source>
        <strain evidence="2">HTHZ2018</strain>
        <tissue evidence="2">Muscle</tissue>
    </source>
</reference>
<name>A0A5C6N638_9TELE</name>
<proteinExistence type="predicted"/>
<organism evidence="2 3">
    <name type="scientific">Takifugu flavidus</name>
    <name type="common">sansaifugu</name>
    <dbReference type="NCBI Taxonomy" id="433684"/>
    <lineage>
        <taxon>Eukaryota</taxon>
        <taxon>Metazoa</taxon>
        <taxon>Chordata</taxon>
        <taxon>Craniata</taxon>
        <taxon>Vertebrata</taxon>
        <taxon>Euteleostomi</taxon>
        <taxon>Actinopterygii</taxon>
        <taxon>Neopterygii</taxon>
        <taxon>Teleostei</taxon>
        <taxon>Neoteleostei</taxon>
        <taxon>Acanthomorphata</taxon>
        <taxon>Eupercaria</taxon>
        <taxon>Tetraodontiformes</taxon>
        <taxon>Tetradontoidea</taxon>
        <taxon>Tetraodontidae</taxon>
        <taxon>Takifugu</taxon>
    </lineage>
</organism>